<accession>A0ABR1L910</accession>
<proteinExistence type="predicted"/>
<dbReference type="GeneID" id="92034741"/>
<evidence type="ECO:0000313" key="1">
    <source>
        <dbReference type="EMBL" id="KAK7530325.1"/>
    </source>
</evidence>
<evidence type="ECO:0008006" key="3">
    <source>
        <dbReference type="Google" id="ProtNLM"/>
    </source>
</evidence>
<dbReference type="Proteomes" id="UP001360953">
    <property type="component" value="Unassembled WGS sequence"/>
</dbReference>
<name>A0ABR1L910_9PEZI</name>
<reference evidence="1 2" key="1">
    <citation type="submission" date="2024-04" db="EMBL/GenBank/DDBJ databases">
        <title>Phyllosticta paracitricarpa is synonymous to the EU quarantine fungus P. citricarpa based on phylogenomic analyses.</title>
        <authorList>
            <consortium name="Lawrence Berkeley National Laboratory"/>
            <person name="Van ingen-buijs V.A."/>
            <person name="Van westerhoven A.C."/>
            <person name="Haridas S."/>
            <person name="Skiadas P."/>
            <person name="Martin F."/>
            <person name="Groenewald J.Z."/>
            <person name="Crous P.W."/>
            <person name="Seidl M.F."/>
        </authorList>
    </citation>
    <scope>NUCLEOTIDE SEQUENCE [LARGE SCALE GENOMIC DNA]</scope>
    <source>
        <strain evidence="1 2">CPC 17464</strain>
    </source>
</reference>
<comment type="caution">
    <text evidence="1">The sequence shown here is derived from an EMBL/GenBank/DDBJ whole genome shotgun (WGS) entry which is preliminary data.</text>
</comment>
<evidence type="ECO:0000313" key="2">
    <source>
        <dbReference type="Proteomes" id="UP001360953"/>
    </source>
</evidence>
<dbReference type="RefSeq" id="XP_066650564.1">
    <property type="nucleotide sequence ID" value="XM_066801835.1"/>
</dbReference>
<dbReference type="EMBL" id="JBBPEH010000014">
    <property type="protein sequence ID" value="KAK7530325.1"/>
    <property type="molecule type" value="Genomic_DNA"/>
</dbReference>
<sequence length="78" mass="8878">MVCRSRNLLPIPCVCFLAPQLSTTHVPLRHHMPGLRPIDAPRLTLSASLLPADPDLHSRRLFFQNTPVRPFGFSFCLW</sequence>
<gene>
    <name evidence="1" type="ORF">J3D65DRAFT_640867</name>
</gene>
<protein>
    <recommendedName>
        <fullName evidence="3">Secreted protein</fullName>
    </recommendedName>
</protein>
<keyword evidence="2" id="KW-1185">Reference proteome</keyword>
<organism evidence="1 2">
    <name type="scientific">Phyllosticta citribraziliensis</name>
    <dbReference type="NCBI Taxonomy" id="989973"/>
    <lineage>
        <taxon>Eukaryota</taxon>
        <taxon>Fungi</taxon>
        <taxon>Dikarya</taxon>
        <taxon>Ascomycota</taxon>
        <taxon>Pezizomycotina</taxon>
        <taxon>Dothideomycetes</taxon>
        <taxon>Dothideomycetes incertae sedis</taxon>
        <taxon>Botryosphaeriales</taxon>
        <taxon>Phyllostictaceae</taxon>
        <taxon>Phyllosticta</taxon>
    </lineage>
</organism>